<feature type="transmembrane region" description="Helical" evidence="6">
    <location>
        <begin position="427"/>
        <end position="449"/>
    </location>
</feature>
<feature type="domain" description="Major facilitator superfamily (MFS) profile" evidence="7">
    <location>
        <begin position="54"/>
        <end position="453"/>
    </location>
</feature>
<organism evidence="8 9">
    <name type="scientific">Jaminaea rosea</name>
    <dbReference type="NCBI Taxonomy" id="1569628"/>
    <lineage>
        <taxon>Eukaryota</taxon>
        <taxon>Fungi</taxon>
        <taxon>Dikarya</taxon>
        <taxon>Basidiomycota</taxon>
        <taxon>Ustilaginomycotina</taxon>
        <taxon>Exobasidiomycetes</taxon>
        <taxon>Microstromatales</taxon>
        <taxon>Microstromatales incertae sedis</taxon>
        <taxon>Jaminaea</taxon>
    </lineage>
</organism>
<evidence type="ECO:0000256" key="3">
    <source>
        <dbReference type="ARBA" id="ARBA00022989"/>
    </source>
</evidence>
<feature type="compositionally biased region" description="Basic and acidic residues" evidence="5">
    <location>
        <begin position="473"/>
        <end position="488"/>
    </location>
</feature>
<evidence type="ECO:0000259" key="7">
    <source>
        <dbReference type="PROSITE" id="PS50850"/>
    </source>
</evidence>
<feature type="transmembrane region" description="Helical" evidence="6">
    <location>
        <begin position="49"/>
        <end position="70"/>
    </location>
</feature>
<dbReference type="Gene3D" id="1.20.1250.20">
    <property type="entry name" value="MFS general substrate transporter like domains"/>
    <property type="match status" value="2"/>
</dbReference>
<dbReference type="InterPro" id="IPR011701">
    <property type="entry name" value="MFS"/>
</dbReference>
<feature type="transmembrane region" description="Helical" evidence="6">
    <location>
        <begin position="330"/>
        <end position="347"/>
    </location>
</feature>
<dbReference type="RefSeq" id="XP_025361850.1">
    <property type="nucleotide sequence ID" value="XM_025503854.1"/>
</dbReference>
<keyword evidence="9" id="KW-1185">Reference proteome</keyword>
<dbReference type="GO" id="GO:0046943">
    <property type="term" value="F:carboxylic acid transmembrane transporter activity"/>
    <property type="evidence" value="ECO:0007669"/>
    <property type="project" value="TreeGrafter"/>
</dbReference>
<dbReference type="CDD" id="cd17316">
    <property type="entry name" value="MFS_SV2_like"/>
    <property type="match status" value="1"/>
</dbReference>
<feature type="transmembrane region" description="Helical" evidence="6">
    <location>
        <begin position="119"/>
        <end position="138"/>
    </location>
</feature>
<dbReference type="PROSITE" id="PS50850">
    <property type="entry name" value="MFS"/>
    <property type="match status" value="1"/>
</dbReference>
<proteinExistence type="predicted"/>
<dbReference type="InterPro" id="IPR036259">
    <property type="entry name" value="MFS_trans_sf"/>
</dbReference>
<evidence type="ECO:0000256" key="1">
    <source>
        <dbReference type="ARBA" id="ARBA00004141"/>
    </source>
</evidence>
<dbReference type="PANTHER" id="PTHR23508:SF9">
    <property type="entry name" value="CARBOXYLIC ACID TRANSPORT PROTEIN (AFU_ORTHOLOGUE AFUA_2G09450)"/>
    <property type="match status" value="1"/>
</dbReference>
<dbReference type="SUPFAM" id="SSF103473">
    <property type="entry name" value="MFS general substrate transporter"/>
    <property type="match status" value="1"/>
</dbReference>
<comment type="subcellular location">
    <subcellularLocation>
        <location evidence="1">Membrane</location>
        <topology evidence="1">Multi-pass membrane protein</topology>
    </subcellularLocation>
</comment>
<dbReference type="STRING" id="1569628.A0A316UR23"/>
<evidence type="ECO:0000256" key="5">
    <source>
        <dbReference type="SAM" id="MobiDB-lite"/>
    </source>
</evidence>
<dbReference type="GeneID" id="37025677"/>
<dbReference type="AlphaFoldDB" id="A0A316UR23"/>
<keyword evidence="2 6" id="KW-0812">Transmembrane</keyword>
<evidence type="ECO:0000256" key="4">
    <source>
        <dbReference type="ARBA" id="ARBA00023136"/>
    </source>
</evidence>
<feature type="transmembrane region" description="Helical" evidence="6">
    <location>
        <begin position="188"/>
        <end position="204"/>
    </location>
</feature>
<feature type="transmembrane region" description="Helical" evidence="6">
    <location>
        <begin position="90"/>
        <end position="112"/>
    </location>
</feature>
<gene>
    <name evidence="8" type="ORF">BDZ90DRAFT_188812</name>
</gene>
<dbReference type="InterPro" id="IPR020846">
    <property type="entry name" value="MFS_dom"/>
</dbReference>
<keyword evidence="4 6" id="KW-0472">Membrane</keyword>
<name>A0A316UR23_9BASI</name>
<sequence>MSSVKTSVRDLFRWRQRQVEVDEHGFEHVTYVNPPKPANPIKLLRSISMLGWGAYLVGFFCWTADAYDFHALSIQSVKLSKHFATSKTEISTAITLTLLLRSVGAAIFGVFSDYFGRKYPLAINMWILGALQVGSIYAPDWHTFLAIRALFGLGMGGVYGAAASMALETIPAEARGLMSGIFQQGYSFGYVLAACSFLGVGGAVETWTTMFWIGAALSFAAGFARLVFPESQQFIDARKDKKGSGTSDFMANFWIMLKKEWKVCVYAIVLMSWFNWFSHSSQDSYTTFMLVGKKLSNPASSRASILMKTGACVGGTIIGYTSQWLGRRRAMILSCFFCCCLIPAWILPTSESGLEAGGFMLQFFVQGAWGVVPVYLSEVSPPAFRAIFVGLTYQLGNAISSPSTQLINYLSENNYITNHLGERVQAYGPVMGIATAIIAIGLALTAAVGPEKRGALFEKGAAATVAGAGEQEVQTKEEEKLAAARGADHVTSQAESDEDGKKEGGATMTYTTTR</sequence>
<feature type="transmembrane region" description="Helical" evidence="6">
    <location>
        <begin position="144"/>
        <end position="167"/>
    </location>
</feature>
<feature type="region of interest" description="Disordered" evidence="5">
    <location>
        <begin position="467"/>
        <end position="514"/>
    </location>
</feature>
<reference evidence="8 9" key="1">
    <citation type="journal article" date="2018" name="Mol. Biol. Evol.">
        <title>Broad Genomic Sampling Reveals a Smut Pathogenic Ancestry of the Fungal Clade Ustilaginomycotina.</title>
        <authorList>
            <person name="Kijpornyongpan T."/>
            <person name="Mondo S.J."/>
            <person name="Barry K."/>
            <person name="Sandor L."/>
            <person name="Lee J."/>
            <person name="Lipzen A."/>
            <person name="Pangilinan J."/>
            <person name="LaButti K."/>
            <person name="Hainaut M."/>
            <person name="Henrissat B."/>
            <person name="Grigoriev I.V."/>
            <person name="Spatafora J.W."/>
            <person name="Aime M.C."/>
        </authorList>
    </citation>
    <scope>NUCLEOTIDE SEQUENCE [LARGE SCALE GENOMIC DNA]</scope>
    <source>
        <strain evidence="8 9">MCA 5214</strain>
    </source>
</reference>
<feature type="transmembrane region" description="Helical" evidence="6">
    <location>
        <begin position="210"/>
        <end position="228"/>
    </location>
</feature>
<dbReference type="Proteomes" id="UP000245884">
    <property type="component" value="Unassembled WGS sequence"/>
</dbReference>
<dbReference type="EMBL" id="KZ819669">
    <property type="protein sequence ID" value="PWN27238.1"/>
    <property type="molecule type" value="Genomic_DNA"/>
</dbReference>
<protein>
    <submittedName>
        <fullName evidence="8">MFS general substrate transporter</fullName>
    </submittedName>
</protein>
<dbReference type="OrthoDB" id="5296287at2759"/>
<accession>A0A316UR23</accession>
<dbReference type="GO" id="GO:0005886">
    <property type="term" value="C:plasma membrane"/>
    <property type="evidence" value="ECO:0007669"/>
    <property type="project" value="TreeGrafter"/>
</dbReference>
<dbReference type="PANTHER" id="PTHR23508">
    <property type="entry name" value="CARBOXYLIC ACID TRANSPORTER PROTEIN HOMOLOG"/>
    <property type="match status" value="1"/>
</dbReference>
<evidence type="ECO:0000256" key="6">
    <source>
        <dbReference type="SAM" id="Phobius"/>
    </source>
</evidence>
<evidence type="ECO:0000313" key="9">
    <source>
        <dbReference type="Proteomes" id="UP000245884"/>
    </source>
</evidence>
<evidence type="ECO:0000256" key="2">
    <source>
        <dbReference type="ARBA" id="ARBA00022692"/>
    </source>
</evidence>
<dbReference type="Pfam" id="PF07690">
    <property type="entry name" value="MFS_1"/>
    <property type="match status" value="1"/>
</dbReference>
<keyword evidence="3 6" id="KW-1133">Transmembrane helix</keyword>
<evidence type="ECO:0000313" key="8">
    <source>
        <dbReference type="EMBL" id="PWN27238.1"/>
    </source>
</evidence>